<evidence type="ECO:0000256" key="8">
    <source>
        <dbReference type="ARBA" id="ARBA00023136"/>
    </source>
</evidence>
<dbReference type="SUPFAM" id="SSF89392">
    <property type="entry name" value="Prokaryotic lipoproteins and lipoprotein localization factors"/>
    <property type="match status" value="1"/>
</dbReference>
<keyword evidence="7" id="KW-0653">Protein transport</keyword>
<dbReference type="Proteomes" id="UP000469734">
    <property type="component" value="Unassembled WGS sequence"/>
</dbReference>
<feature type="chain" id="PRO_5030828940" description="Outer-membrane lipoprotein LolB" evidence="13">
    <location>
        <begin position="22"/>
        <end position="204"/>
    </location>
</feature>
<dbReference type="InterPro" id="IPR004565">
    <property type="entry name" value="OM_lipoprot_LolB"/>
</dbReference>
<keyword evidence="11" id="KW-0998">Cell outer membrane</keyword>
<organism evidence="14 15">
    <name type="scientific">Duganella margarita</name>
    <dbReference type="NCBI Taxonomy" id="2692170"/>
    <lineage>
        <taxon>Bacteria</taxon>
        <taxon>Pseudomonadati</taxon>
        <taxon>Pseudomonadota</taxon>
        <taxon>Betaproteobacteria</taxon>
        <taxon>Burkholderiales</taxon>
        <taxon>Oxalobacteraceae</taxon>
        <taxon>Telluria group</taxon>
        <taxon>Duganella</taxon>
    </lineage>
</organism>
<comment type="caution">
    <text evidence="14">The sequence shown here is derived from an EMBL/GenBank/DDBJ whole genome shotgun (WGS) entry which is preliminary data.</text>
</comment>
<evidence type="ECO:0000256" key="1">
    <source>
        <dbReference type="ARBA" id="ARBA00004459"/>
    </source>
</evidence>
<proteinExistence type="inferred from homology"/>
<evidence type="ECO:0000256" key="10">
    <source>
        <dbReference type="ARBA" id="ARBA00023186"/>
    </source>
</evidence>
<name>A0A7X4KFM3_9BURK</name>
<feature type="signal peptide" evidence="13">
    <location>
        <begin position="1"/>
        <end position="21"/>
    </location>
</feature>
<dbReference type="GO" id="GO:0009279">
    <property type="term" value="C:cell outer membrane"/>
    <property type="evidence" value="ECO:0007669"/>
    <property type="project" value="UniProtKB-SubCell"/>
</dbReference>
<dbReference type="RefSeq" id="WP_161050028.1">
    <property type="nucleotide sequence ID" value="NZ_WWCR01000008.1"/>
</dbReference>
<dbReference type="GO" id="GO:0015031">
    <property type="term" value="P:protein transport"/>
    <property type="evidence" value="ECO:0007669"/>
    <property type="project" value="UniProtKB-KW"/>
</dbReference>
<dbReference type="CDD" id="cd16326">
    <property type="entry name" value="LolB"/>
    <property type="match status" value="1"/>
</dbReference>
<evidence type="ECO:0000256" key="5">
    <source>
        <dbReference type="ARBA" id="ARBA00022448"/>
    </source>
</evidence>
<dbReference type="AlphaFoldDB" id="A0A7X4KFM3"/>
<keyword evidence="9" id="KW-0564">Palmitate</keyword>
<gene>
    <name evidence="14" type="ORF">GTP56_10240</name>
</gene>
<keyword evidence="6 13" id="KW-0732">Signal</keyword>
<keyword evidence="5" id="KW-0813">Transport</keyword>
<evidence type="ECO:0000256" key="9">
    <source>
        <dbReference type="ARBA" id="ARBA00023139"/>
    </source>
</evidence>
<keyword evidence="12 14" id="KW-0449">Lipoprotein</keyword>
<dbReference type="Pfam" id="PF03550">
    <property type="entry name" value="LolB"/>
    <property type="match status" value="1"/>
</dbReference>
<keyword evidence="10" id="KW-0143">Chaperone</keyword>
<dbReference type="Gene3D" id="2.50.20.10">
    <property type="entry name" value="Lipoprotein localisation LolA/LolB/LppX"/>
    <property type="match status" value="1"/>
</dbReference>
<evidence type="ECO:0000256" key="6">
    <source>
        <dbReference type="ARBA" id="ARBA00022729"/>
    </source>
</evidence>
<protein>
    <recommendedName>
        <fullName evidence="4">Outer-membrane lipoprotein LolB</fullName>
    </recommendedName>
</protein>
<evidence type="ECO:0000256" key="13">
    <source>
        <dbReference type="SAM" id="SignalP"/>
    </source>
</evidence>
<sequence length="204" mass="22137">MTTPSFLRPLLLAVALSAAVAGCATIGPRSTSVVAPYSDKTELTGRLTINFSRDGKKESMTGKYDWQQDKDNVNVSLTSPLGQMIAVIKVTPHSATLTQGDKVPPQTAPNVDALTQKALGWTLPVSGLRYWLQGYATDSDGKPFTASPANDTVITRDGWKLEYVDWQDEKAAVPKPKLIYATRLALGQAVDDMNIRIFIDAPDQ</sequence>
<comment type="subunit">
    <text evidence="3">Monomer.</text>
</comment>
<evidence type="ECO:0000256" key="7">
    <source>
        <dbReference type="ARBA" id="ARBA00022927"/>
    </source>
</evidence>
<evidence type="ECO:0000256" key="11">
    <source>
        <dbReference type="ARBA" id="ARBA00023237"/>
    </source>
</evidence>
<comment type="similarity">
    <text evidence="2">Belongs to the LolB family.</text>
</comment>
<evidence type="ECO:0000313" key="15">
    <source>
        <dbReference type="Proteomes" id="UP000469734"/>
    </source>
</evidence>
<evidence type="ECO:0000313" key="14">
    <source>
        <dbReference type="EMBL" id="MYM72576.1"/>
    </source>
</evidence>
<dbReference type="EMBL" id="WWCR01000008">
    <property type="protein sequence ID" value="MYM72576.1"/>
    <property type="molecule type" value="Genomic_DNA"/>
</dbReference>
<accession>A0A7X4KFM3</accession>
<evidence type="ECO:0000256" key="12">
    <source>
        <dbReference type="ARBA" id="ARBA00023288"/>
    </source>
</evidence>
<evidence type="ECO:0000256" key="4">
    <source>
        <dbReference type="ARBA" id="ARBA00016202"/>
    </source>
</evidence>
<keyword evidence="8" id="KW-0472">Membrane</keyword>
<evidence type="ECO:0000256" key="2">
    <source>
        <dbReference type="ARBA" id="ARBA00009696"/>
    </source>
</evidence>
<comment type="subcellular location">
    <subcellularLocation>
        <location evidence="1">Cell outer membrane</location>
        <topology evidence="1">Lipid-anchor</topology>
    </subcellularLocation>
</comment>
<reference evidence="14 15" key="1">
    <citation type="submission" date="2019-12" db="EMBL/GenBank/DDBJ databases">
        <title>Novel species isolated from a subtropical stream in China.</title>
        <authorList>
            <person name="Lu H."/>
        </authorList>
    </citation>
    <scope>NUCLEOTIDE SEQUENCE [LARGE SCALE GENOMIC DNA]</scope>
    <source>
        <strain evidence="14 15">FT134W</strain>
    </source>
</reference>
<evidence type="ECO:0000256" key="3">
    <source>
        <dbReference type="ARBA" id="ARBA00011245"/>
    </source>
</evidence>
<dbReference type="InterPro" id="IPR029046">
    <property type="entry name" value="LolA/LolB/LppX"/>
</dbReference>